<evidence type="ECO:0000313" key="4">
    <source>
        <dbReference type="Proteomes" id="UP000277537"/>
    </source>
</evidence>
<sequence length="66" mass="7438">MTRDEAIELLGCNLSELADSLGITTAAVARWNKEQIPQLREYQIRDIAADRLKSLETQQNVTHANN</sequence>
<evidence type="ECO:0000313" key="2">
    <source>
        <dbReference type="EMBL" id="RSE16434.1"/>
    </source>
</evidence>
<dbReference type="Proteomes" id="UP000249282">
    <property type="component" value="Unassembled WGS sequence"/>
</dbReference>
<evidence type="ECO:0000313" key="1">
    <source>
        <dbReference type="EMBL" id="PZQ93766.1"/>
    </source>
</evidence>
<dbReference type="Pfam" id="PF14549">
    <property type="entry name" value="P22_Cro"/>
    <property type="match status" value="1"/>
</dbReference>
<accession>A0A2W5RVL5</accession>
<reference evidence="2 4" key="2">
    <citation type="submission" date="2018-10" db="EMBL/GenBank/DDBJ databases">
        <title>Transmission dynamics of multidrug resistant bacteria on intensive care unit surfaces.</title>
        <authorList>
            <person name="D'Souza A.W."/>
            <person name="Potter R.F."/>
            <person name="Wallace M."/>
            <person name="Shupe A."/>
            <person name="Patel S."/>
            <person name="Sun S."/>
            <person name="Gul D."/>
            <person name="Kwon J.H."/>
            <person name="Andleeb S."/>
            <person name="Burnham C.-A.D."/>
            <person name="Dantas G."/>
        </authorList>
    </citation>
    <scope>NUCLEOTIDE SEQUENCE [LARGE SCALE GENOMIC DNA]</scope>
    <source>
        <strain evidence="2 4">AJ_385</strain>
    </source>
</reference>
<dbReference type="SUPFAM" id="SSF47413">
    <property type="entry name" value="lambda repressor-like DNA-binding domains"/>
    <property type="match status" value="1"/>
</dbReference>
<dbReference type="Gene3D" id="1.10.260.40">
    <property type="entry name" value="lambda repressor-like DNA-binding domains"/>
    <property type="match status" value="1"/>
</dbReference>
<dbReference type="AlphaFoldDB" id="A0A2W5RVL5"/>
<protein>
    <submittedName>
        <fullName evidence="1">Ribonuclease D</fullName>
    </submittedName>
</protein>
<comment type="caution">
    <text evidence="1">The sequence shown here is derived from an EMBL/GenBank/DDBJ whole genome shotgun (WGS) entry which is preliminary data.</text>
</comment>
<proteinExistence type="predicted"/>
<organism evidence="1 3">
    <name type="scientific">Acinetobacter johnsonii</name>
    <dbReference type="NCBI Taxonomy" id="40214"/>
    <lineage>
        <taxon>Bacteria</taxon>
        <taxon>Pseudomonadati</taxon>
        <taxon>Pseudomonadota</taxon>
        <taxon>Gammaproteobacteria</taxon>
        <taxon>Moraxellales</taxon>
        <taxon>Moraxellaceae</taxon>
        <taxon>Acinetobacter</taxon>
    </lineage>
</organism>
<reference evidence="1 3" key="1">
    <citation type="submission" date="2017-11" db="EMBL/GenBank/DDBJ databases">
        <title>Infants hospitalized years apart are colonized by the same room-sourced microbial strains.</title>
        <authorList>
            <person name="Brooks B."/>
            <person name="Olm M.R."/>
            <person name="Firek B.A."/>
            <person name="Baker R."/>
            <person name="Thomas B.C."/>
            <person name="Morowitz M.J."/>
            <person name="Banfield J.F."/>
        </authorList>
    </citation>
    <scope>NUCLEOTIDE SEQUENCE [LARGE SCALE GENOMIC DNA]</scope>
    <source>
        <strain evidence="1">S2_003_000_R3_20</strain>
    </source>
</reference>
<gene>
    <name evidence="1" type="ORF">DI542_00920</name>
    <name evidence="2" type="ORF">EGT73_18125</name>
</gene>
<evidence type="ECO:0000313" key="3">
    <source>
        <dbReference type="Proteomes" id="UP000249282"/>
    </source>
</evidence>
<dbReference type="EMBL" id="QFQJ01000002">
    <property type="protein sequence ID" value="PZQ93766.1"/>
    <property type="molecule type" value="Genomic_DNA"/>
</dbReference>
<dbReference type="RefSeq" id="WP_125275072.1">
    <property type="nucleotide sequence ID" value="NZ_RHXE01000087.1"/>
</dbReference>
<name>A0A2W5RVL5_ACIJO</name>
<dbReference type="GO" id="GO:0003677">
    <property type="term" value="F:DNA binding"/>
    <property type="evidence" value="ECO:0007669"/>
    <property type="project" value="InterPro"/>
</dbReference>
<dbReference type="InterPro" id="IPR010982">
    <property type="entry name" value="Lambda_DNA-bd_dom_sf"/>
</dbReference>
<dbReference type="Proteomes" id="UP000277537">
    <property type="component" value="Unassembled WGS sequence"/>
</dbReference>
<dbReference type="EMBL" id="RHXE01000087">
    <property type="protein sequence ID" value="RSE16434.1"/>
    <property type="molecule type" value="Genomic_DNA"/>
</dbReference>